<dbReference type="GO" id="GO:0006310">
    <property type="term" value="P:DNA recombination"/>
    <property type="evidence" value="ECO:0007669"/>
    <property type="project" value="TreeGrafter"/>
</dbReference>
<proteinExistence type="predicted"/>
<name>A0A2I7N8E2_9NEIS</name>
<keyword evidence="3" id="KW-0227">DNA damage</keyword>
<dbReference type="Gene3D" id="3.40.50.300">
    <property type="entry name" value="P-loop containing nucleotide triphosphate hydrolases"/>
    <property type="match status" value="2"/>
</dbReference>
<dbReference type="KEGG" id="nba:CUN60_10600"/>
<keyword evidence="11" id="KW-1185">Reference proteome</keyword>
<gene>
    <name evidence="10" type="ORF">CUN60_10600</name>
</gene>
<dbReference type="GO" id="GO:0006281">
    <property type="term" value="P:DNA repair"/>
    <property type="evidence" value="ECO:0007669"/>
    <property type="project" value="UniProtKB-KW"/>
</dbReference>
<evidence type="ECO:0000256" key="6">
    <source>
        <dbReference type="ARBA" id="ARBA00022839"/>
    </source>
</evidence>
<evidence type="ECO:0000313" key="11">
    <source>
        <dbReference type="Proteomes" id="UP000236655"/>
    </source>
</evidence>
<accession>A0A2I7N8E2</accession>
<dbReference type="InterPro" id="IPR027417">
    <property type="entry name" value="P-loop_NTPase"/>
</dbReference>
<dbReference type="SUPFAM" id="SSF52540">
    <property type="entry name" value="P-loop containing nucleoside triphosphate hydrolases"/>
    <property type="match status" value="2"/>
</dbReference>
<dbReference type="GO" id="GO:0003677">
    <property type="term" value="F:DNA binding"/>
    <property type="evidence" value="ECO:0007669"/>
    <property type="project" value="UniProtKB-KW"/>
</dbReference>
<dbReference type="AlphaFoldDB" id="A0A2I7N8E2"/>
<dbReference type="Gene3D" id="1.10.10.160">
    <property type="match status" value="1"/>
</dbReference>
<sequence>MEKISNNIMFFQSSQLGEENISPGLFDIFYAHLSESRRSSIFSKLQVIVPNHAFAVYLRDRVTKADGISANLDFVVLVGTVLENIYLENNPDAQLFDFRQSRFIIYEYLLNTSFDDLEESEELKNYIIVDGVINKFRAYQLASQLQQIFHEYLYLRTHELIHLEKAKLPHWQKQIFRHLSDSIGSRKLFIDIYQYFIQLDLNDNSLKLPERLYLFGLTSVYPSQLEIIIKISQKIPVYWYYQPCSYEYYGDLLSTKARSSLEQKLLRKPDLSLDDLYLLDGNPLLANLGQQSREFIELLRANDVEVYSFNTEFSEKKQAATMLEIIQDDIRNLKYRVRNEYRLSKDNLFYMDPVKLLSGSDECVSDLPNGKTSIKINICHNRMREVQVLFNELSDILSDGSGIIPQDILITAPDIDDYATYIRAVFDNETAYTSSGIHLKIPYHITGHREQGDYKVLETLKLLLNLPYQLPVNYLLELLMQTEIRDSLFLDNDDIETIKGWFIDNRVNFGFNEKDYEPYGYQNFSVHSFKTLLQNIVSGACLSEDVLISANHVPLYRFAEVVVVPYDNIDSGQIELCSKLIGLIDLLFRIREFLYLEHNLYREFSIDELHEVFALLQEQLLNNPESGLLLNKFIGSILDINSEIKINLLIVNQIIDDYMSEIKNKIRFESKITCASLQYMRNIPHRVIYMLGLNFGEFPAIYQPNQLSILAKEWHLADRNYNIEDKQAFLDTILSARERLIISYIGRKETDNSEIKPSPILSLFMNVLGQSFTNFWDEGDPMKPRYNYRNIIYQHSLHPFYNNHSFNYSEFWQKLARITTEKAQNLRWEFSGTQQISLTSEQKQILYQPKLVDLVATFCYSNRNLYRTLGINTFINEIELEDRESIAIFDRNLAKEIFKFFECYLQKASLSELSEYLQAKGVLAYDHIGKLQFDYYARIYQLYKANCGNSLNKFYLEYPVTKGEETIDIILQDEVFVEGNAIIITPGFEQISDRELPTKLEEVSYSLKIRALICGLLLQCDVKFDAGIKPDSVIIRLIRNNAEIRNFPVYVQESSSLFDMVIKYYLRSLTYPVLIHKSAIAEYAKRISEVDRKGNLKNTREDCLRLAKAKYLVDFNNFELDGLREDIIFSSIAEDYFEFIDSSGSINDIARIAELLSHLRG</sequence>
<keyword evidence="5" id="KW-0347">Helicase</keyword>
<evidence type="ECO:0000256" key="8">
    <source>
        <dbReference type="ARBA" id="ARBA00023125"/>
    </source>
</evidence>
<keyword evidence="2" id="KW-0547">Nucleotide-binding</keyword>
<dbReference type="RefSeq" id="WP_102952015.1">
    <property type="nucleotide sequence ID" value="NZ_CP024847.1"/>
</dbReference>
<dbReference type="GO" id="GO:0004527">
    <property type="term" value="F:exonuclease activity"/>
    <property type="evidence" value="ECO:0007669"/>
    <property type="project" value="UniProtKB-KW"/>
</dbReference>
<dbReference type="Proteomes" id="UP000236655">
    <property type="component" value="Chromosome"/>
</dbReference>
<keyword evidence="9" id="KW-0234">DNA repair</keyword>
<evidence type="ECO:0000256" key="3">
    <source>
        <dbReference type="ARBA" id="ARBA00022763"/>
    </source>
</evidence>
<dbReference type="PANTHER" id="PTHR30591">
    <property type="entry name" value="RECBCD ENZYME SUBUNIT RECC"/>
    <property type="match status" value="1"/>
</dbReference>
<evidence type="ECO:0000256" key="4">
    <source>
        <dbReference type="ARBA" id="ARBA00022801"/>
    </source>
</evidence>
<evidence type="ECO:0000256" key="9">
    <source>
        <dbReference type="ARBA" id="ARBA00023204"/>
    </source>
</evidence>
<dbReference type="EMBL" id="CP024847">
    <property type="protein sequence ID" value="AUR52727.1"/>
    <property type="molecule type" value="Genomic_DNA"/>
</dbReference>
<evidence type="ECO:0000256" key="2">
    <source>
        <dbReference type="ARBA" id="ARBA00022741"/>
    </source>
</evidence>
<protein>
    <submittedName>
        <fullName evidence="10">Uncharacterized protein</fullName>
    </submittedName>
</protein>
<evidence type="ECO:0000313" key="10">
    <source>
        <dbReference type="EMBL" id="AUR52727.1"/>
    </source>
</evidence>
<dbReference type="OrthoDB" id="9762834at2"/>
<evidence type="ECO:0000256" key="1">
    <source>
        <dbReference type="ARBA" id="ARBA00022722"/>
    </source>
</evidence>
<keyword evidence="1" id="KW-0540">Nuclease</keyword>
<dbReference type="InterPro" id="IPR013986">
    <property type="entry name" value="DExx_box_DNA_helicase_dom_sf"/>
</dbReference>
<keyword evidence="7" id="KW-0067">ATP-binding</keyword>
<evidence type="ECO:0000256" key="7">
    <source>
        <dbReference type="ARBA" id="ARBA00022840"/>
    </source>
</evidence>
<dbReference type="GO" id="GO:0005524">
    <property type="term" value="F:ATP binding"/>
    <property type="evidence" value="ECO:0007669"/>
    <property type="project" value="UniProtKB-KW"/>
</dbReference>
<organism evidence="10 11">
    <name type="scientific">Aquella oligotrophica</name>
    <dbReference type="NCBI Taxonomy" id="2067065"/>
    <lineage>
        <taxon>Bacteria</taxon>
        <taxon>Pseudomonadati</taxon>
        <taxon>Pseudomonadota</taxon>
        <taxon>Betaproteobacteria</taxon>
        <taxon>Neisseriales</taxon>
        <taxon>Neisseriaceae</taxon>
        <taxon>Aquella</taxon>
    </lineage>
</organism>
<dbReference type="PANTHER" id="PTHR30591:SF1">
    <property type="entry name" value="RECBCD ENZYME SUBUNIT RECC"/>
    <property type="match status" value="1"/>
</dbReference>
<keyword evidence="4" id="KW-0378">Hydrolase</keyword>
<dbReference type="GO" id="GO:0140097">
    <property type="term" value="F:catalytic activity, acting on DNA"/>
    <property type="evidence" value="ECO:0007669"/>
    <property type="project" value="UniProtKB-ARBA"/>
</dbReference>
<evidence type="ECO:0000256" key="5">
    <source>
        <dbReference type="ARBA" id="ARBA00022806"/>
    </source>
</evidence>
<dbReference type="GO" id="GO:0004386">
    <property type="term" value="F:helicase activity"/>
    <property type="evidence" value="ECO:0007669"/>
    <property type="project" value="UniProtKB-KW"/>
</dbReference>
<dbReference type="Pfam" id="PF04257">
    <property type="entry name" value="Exonuc_V_gamma"/>
    <property type="match status" value="1"/>
</dbReference>
<keyword evidence="8" id="KW-0238">DNA-binding</keyword>
<dbReference type="Gene3D" id="3.40.50.10930">
    <property type="match status" value="1"/>
</dbReference>
<reference evidence="11" key="1">
    <citation type="submission" date="2017-11" db="EMBL/GenBank/DDBJ databases">
        <authorList>
            <person name="Chan K.G."/>
            <person name="Lee L.S."/>
        </authorList>
    </citation>
    <scope>NUCLEOTIDE SEQUENCE [LARGE SCALE GENOMIC DNA]</scope>
    <source>
        <strain evidence="11">DSM 100970</strain>
    </source>
</reference>
<keyword evidence="6" id="KW-0269">Exonuclease</keyword>